<dbReference type="EMBL" id="FQXV01000003">
    <property type="protein sequence ID" value="SHH85910.1"/>
    <property type="molecule type" value="Genomic_DNA"/>
</dbReference>
<proteinExistence type="predicted"/>
<dbReference type="RefSeq" id="WP_073076775.1">
    <property type="nucleotide sequence ID" value="NZ_FQXV01000003.1"/>
</dbReference>
<dbReference type="OrthoDB" id="1707820at2"/>
<dbReference type="STRING" id="1123282.SAMN02745823_01228"/>
<sequence>MANLTSKELSALEDQIGQEQLLVKKYQAMSNMCQNQQIKQCLTDYAGKHQQHCNTLLTFLQ</sequence>
<dbReference type="SUPFAM" id="SSF47240">
    <property type="entry name" value="Ferritin-like"/>
    <property type="match status" value="1"/>
</dbReference>
<evidence type="ECO:0000313" key="1">
    <source>
        <dbReference type="EMBL" id="SHH85910.1"/>
    </source>
</evidence>
<name>A0A1M5WEM7_9FIRM</name>
<reference evidence="1 2" key="1">
    <citation type="submission" date="2016-11" db="EMBL/GenBank/DDBJ databases">
        <authorList>
            <person name="Jaros S."/>
            <person name="Januszkiewicz K."/>
            <person name="Wedrychowicz H."/>
        </authorList>
    </citation>
    <scope>NUCLEOTIDE SEQUENCE [LARGE SCALE GENOMIC DNA]</scope>
    <source>
        <strain evidence="1 2">DSM 10068</strain>
    </source>
</reference>
<evidence type="ECO:0008006" key="3">
    <source>
        <dbReference type="Google" id="ProtNLM"/>
    </source>
</evidence>
<dbReference type="InterPro" id="IPR009078">
    <property type="entry name" value="Ferritin-like_SF"/>
</dbReference>
<keyword evidence="2" id="KW-1185">Reference proteome</keyword>
<protein>
    <recommendedName>
        <fullName evidence="3">Coat F domain-containing protein</fullName>
    </recommendedName>
</protein>
<organism evidence="1 2">
    <name type="scientific">Sporobacter termitidis DSM 10068</name>
    <dbReference type="NCBI Taxonomy" id="1123282"/>
    <lineage>
        <taxon>Bacteria</taxon>
        <taxon>Bacillati</taxon>
        <taxon>Bacillota</taxon>
        <taxon>Clostridia</taxon>
        <taxon>Eubacteriales</taxon>
        <taxon>Oscillospiraceae</taxon>
        <taxon>Sporobacter</taxon>
    </lineage>
</organism>
<dbReference type="AlphaFoldDB" id="A0A1M5WEM7"/>
<dbReference type="Proteomes" id="UP000183995">
    <property type="component" value="Unassembled WGS sequence"/>
</dbReference>
<evidence type="ECO:0000313" key="2">
    <source>
        <dbReference type="Proteomes" id="UP000183995"/>
    </source>
</evidence>
<gene>
    <name evidence="1" type="ORF">SAMN02745823_01228</name>
</gene>
<accession>A0A1M5WEM7</accession>